<dbReference type="Proteomes" id="UP000515135">
    <property type="component" value="Unplaced"/>
</dbReference>
<accession>A0A6P4ZB98</accession>
<dbReference type="GeneID" id="109475069"/>
<keyword evidence="2" id="KW-1185">Reference proteome</keyword>
<dbReference type="KEGG" id="bbel:109475069"/>
<organism evidence="2 3">
    <name type="scientific">Branchiostoma belcheri</name>
    <name type="common">Amphioxus</name>
    <dbReference type="NCBI Taxonomy" id="7741"/>
    <lineage>
        <taxon>Eukaryota</taxon>
        <taxon>Metazoa</taxon>
        <taxon>Chordata</taxon>
        <taxon>Cephalochordata</taxon>
        <taxon>Leptocardii</taxon>
        <taxon>Amphioxiformes</taxon>
        <taxon>Branchiostomatidae</taxon>
        <taxon>Branchiostoma</taxon>
    </lineage>
</organism>
<sequence length="281" mass="33281">MSTRPKSSRAKRSTRDSDNFEYGHSWSLPNTRVRRQTPQEDSDEWPITDVIRKVDEHHVEVKWAPSKTKRWPNSIVDLRYNEPLRQRLERNGSNPHIKALQEDQILLPLPRELRILQQQIHDNLGYRYTPSREGHTRRVTIVIPFSKQHFRTHFLQGLSLSICQELLEEKPLENCFRERALKITHEYIHELDSLLGEGWDIRTFPTNTVCRVIRDDTITVGWGYHKREVFSHRNCPRCNWSDQVGSARPSTCTPELRYLVGEPELHFSFARRRGHWCKGMV</sequence>
<name>A0A6P4ZB98_BRABE</name>
<protein>
    <submittedName>
        <fullName evidence="3">Uncharacterized protein LOC109475069</fullName>
    </submittedName>
</protein>
<dbReference type="RefSeq" id="XP_019631169.1">
    <property type="nucleotide sequence ID" value="XM_019775610.1"/>
</dbReference>
<evidence type="ECO:0000313" key="3">
    <source>
        <dbReference type="RefSeq" id="XP_019631169.1"/>
    </source>
</evidence>
<feature type="region of interest" description="Disordered" evidence="1">
    <location>
        <begin position="1"/>
        <end position="44"/>
    </location>
</feature>
<reference evidence="3" key="1">
    <citation type="submission" date="2025-08" db="UniProtKB">
        <authorList>
            <consortium name="RefSeq"/>
        </authorList>
    </citation>
    <scope>IDENTIFICATION</scope>
    <source>
        <tissue evidence="3">Gonad</tissue>
    </source>
</reference>
<evidence type="ECO:0000256" key="1">
    <source>
        <dbReference type="SAM" id="MobiDB-lite"/>
    </source>
</evidence>
<dbReference type="OrthoDB" id="9975257at2759"/>
<gene>
    <name evidence="3" type="primary">LOC109475069</name>
</gene>
<dbReference type="AlphaFoldDB" id="A0A6P4ZB98"/>
<evidence type="ECO:0000313" key="2">
    <source>
        <dbReference type="Proteomes" id="UP000515135"/>
    </source>
</evidence>
<feature type="compositionally biased region" description="Basic residues" evidence="1">
    <location>
        <begin position="1"/>
        <end position="12"/>
    </location>
</feature>
<proteinExistence type="predicted"/>